<dbReference type="Gene3D" id="1.10.3680.10">
    <property type="entry name" value="TerB-like"/>
    <property type="match status" value="1"/>
</dbReference>
<proteinExistence type="predicted"/>
<comment type="caution">
    <text evidence="2">The sequence shown here is derived from an EMBL/GenBank/DDBJ whole genome shotgun (WGS) entry which is preliminary data.</text>
</comment>
<organism evidence="2 3">
    <name type="scientific">Streptomyces hoynatensis</name>
    <dbReference type="NCBI Taxonomy" id="1141874"/>
    <lineage>
        <taxon>Bacteria</taxon>
        <taxon>Bacillati</taxon>
        <taxon>Actinomycetota</taxon>
        <taxon>Actinomycetes</taxon>
        <taxon>Kitasatosporales</taxon>
        <taxon>Streptomycetaceae</taxon>
        <taxon>Streptomyces</taxon>
    </lineage>
</organism>
<protein>
    <submittedName>
        <fullName evidence="2">TerB family tellurite resistance protein</fullName>
    </submittedName>
</protein>
<accession>A0A3A9ZCA9</accession>
<dbReference type="OrthoDB" id="1261251at2"/>
<keyword evidence="3" id="KW-1185">Reference proteome</keyword>
<sequence length="208" mass="22148">MAGVRTAWHVIDDGEFFCAECGGDRCYRRLAGRRRLTVLGLPVLPRGAAEPVVECSGCRRHLPPSVLEEPTTTRLAGLLRDAVHAVALGVLAAGGGDPNAARRAAVEAVRAAGFPECTEERLLTLQAALSRHRPPALDHELRETIGALTGHLRSPGRERLLLLGARVALADGPYRAAERALLRTVGEALRLPPTDTERLLTAAAAARA</sequence>
<dbReference type="Pfam" id="PF05099">
    <property type="entry name" value="TerB"/>
    <property type="match status" value="1"/>
</dbReference>
<dbReference type="RefSeq" id="WP_120676187.1">
    <property type="nucleotide sequence ID" value="NZ_RBAL01000002.1"/>
</dbReference>
<evidence type="ECO:0000259" key="1">
    <source>
        <dbReference type="Pfam" id="PF05099"/>
    </source>
</evidence>
<feature type="domain" description="Co-chaperone DjlA N-terminal" evidence="1">
    <location>
        <begin position="111"/>
        <end position="199"/>
    </location>
</feature>
<dbReference type="Proteomes" id="UP000272474">
    <property type="component" value="Unassembled WGS sequence"/>
</dbReference>
<reference evidence="2 3" key="1">
    <citation type="journal article" date="2014" name="Int. J. Syst. Evol. Microbiol.">
        <title>Streptomyces hoynatensis sp. nov., isolated from deep marine sediment.</title>
        <authorList>
            <person name="Veyisoglu A."/>
            <person name="Sahin N."/>
        </authorList>
    </citation>
    <scope>NUCLEOTIDE SEQUENCE [LARGE SCALE GENOMIC DNA]</scope>
    <source>
        <strain evidence="2 3">KCTC 29097</strain>
    </source>
</reference>
<dbReference type="AlphaFoldDB" id="A0A3A9ZCA9"/>
<dbReference type="EMBL" id="RBAL01000002">
    <property type="protein sequence ID" value="RKN45961.1"/>
    <property type="molecule type" value="Genomic_DNA"/>
</dbReference>
<evidence type="ECO:0000313" key="2">
    <source>
        <dbReference type="EMBL" id="RKN45961.1"/>
    </source>
</evidence>
<gene>
    <name evidence="2" type="ORF">D7294_04135</name>
</gene>
<evidence type="ECO:0000313" key="3">
    <source>
        <dbReference type="Proteomes" id="UP000272474"/>
    </source>
</evidence>
<dbReference type="InterPro" id="IPR029024">
    <property type="entry name" value="TerB-like"/>
</dbReference>
<dbReference type="SUPFAM" id="SSF158682">
    <property type="entry name" value="TerB-like"/>
    <property type="match status" value="1"/>
</dbReference>
<name>A0A3A9ZCA9_9ACTN</name>
<dbReference type="InterPro" id="IPR007791">
    <property type="entry name" value="DjlA_N"/>
</dbReference>